<dbReference type="SUPFAM" id="SSF53335">
    <property type="entry name" value="S-adenosyl-L-methionine-dependent methyltransferases"/>
    <property type="match status" value="1"/>
</dbReference>
<dbReference type="GO" id="GO:0008716">
    <property type="term" value="F:D-alanine-D-alanine ligase activity"/>
    <property type="evidence" value="ECO:0007669"/>
    <property type="project" value="TreeGrafter"/>
</dbReference>
<organism evidence="2 3">
    <name type="scientific">Penicillium daleae</name>
    <dbReference type="NCBI Taxonomy" id="63821"/>
    <lineage>
        <taxon>Eukaryota</taxon>
        <taxon>Fungi</taxon>
        <taxon>Dikarya</taxon>
        <taxon>Ascomycota</taxon>
        <taxon>Pezizomycotina</taxon>
        <taxon>Eurotiomycetes</taxon>
        <taxon>Eurotiomycetidae</taxon>
        <taxon>Eurotiales</taxon>
        <taxon>Aspergillaceae</taxon>
        <taxon>Penicillium</taxon>
    </lineage>
</organism>
<sequence>MRICILQSAFPEDHAYSKSGNGMDPALYTDQHTFEDRWIQKDSAKEQIDAAVAEKFDFYFNFMWGQEDDEFAGVEACRYVESLGLPVVGANSKALLDSKIEFYKNAQALGYPRVPGTSNYPLFVKPALGFGSALITEKCLCQDRDELLNCLEILNEALQPTRKSTDGAAESLSPSTVVDGIPIPDDIVVQEFIQGWDYIVEVIEMGDYPVALSPEKYVYPKHFRPGRDFLHADMRFHPETGIRVLTEKENPVLFRTLQEMAVQAFKANNMRGQTWAQIDIRVPESSEPAVIDANPMGNLFCTGNHKTEDIAVEESFPGGHRAFINSAISSQLIQLGHAKPRQAEIAEAYTAYSHKYKDSSDCRHAMDPFYEEVISSLDLPGAVLELGSGTGKFGRLLKHRKQSSETLGTLAGIELSPGMIQLCQQTNAYSELHQGPVEEILPPIDACDHIVSFFTLFHLSPEIFSMVMARSFQLARKSIAITIDEITEGHNRRLEEMGSPFSSMKGFNHSTEMQKTFCHPPPRGWKLVKTNAAFAWSFPEMGCDIQSTLYVFETQPE</sequence>
<dbReference type="Pfam" id="PF13649">
    <property type="entry name" value="Methyltransf_25"/>
    <property type="match status" value="1"/>
</dbReference>
<dbReference type="PANTHER" id="PTHR23132">
    <property type="entry name" value="D-ALANINE--D-ALANINE LIGASE"/>
    <property type="match status" value="1"/>
</dbReference>
<dbReference type="CDD" id="cd02440">
    <property type="entry name" value="AdoMet_MTases"/>
    <property type="match status" value="1"/>
</dbReference>
<evidence type="ECO:0000259" key="1">
    <source>
        <dbReference type="Pfam" id="PF13649"/>
    </source>
</evidence>
<accession>A0AAD6CBF9</accession>
<dbReference type="PANTHER" id="PTHR23132:SF23">
    <property type="entry name" value="D-ALANINE--D-ALANINE LIGASE B"/>
    <property type="match status" value="1"/>
</dbReference>
<dbReference type="EMBL" id="JAPVEA010000002">
    <property type="protein sequence ID" value="KAJ5460201.1"/>
    <property type="molecule type" value="Genomic_DNA"/>
</dbReference>
<reference evidence="2" key="1">
    <citation type="submission" date="2022-12" db="EMBL/GenBank/DDBJ databases">
        <authorList>
            <person name="Petersen C."/>
        </authorList>
    </citation>
    <scope>NUCLEOTIDE SEQUENCE</scope>
    <source>
        <strain evidence="2">IBT 16125</strain>
    </source>
</reference>
<protein>
    <submittedName>
        <fullName evidence="2">ATP-grasp foldsubdomain 2</fullName>
    </submittedName>
</protein>
<evidence type="ECO:0000313" key="3">
    <source>
        <dbReference type="Proteomes" id="UP001213681"/>
    </source>
</evidence>
<name>A0AAD6CBF9_9EURO</name>
<dbReference type="Proteomes" id="UP001213681">
    <property type="component" value="Unassembled WGS sequence"/>
</dbReference>
<dbReference type="RefSeq" id="XP_056769243.1">
    <property type="nucleotide sequence ID" value="XM_056905136.1"/>
</dbReference>
<evidence type="ECO:0000313" key="2">
    <source>
        <dbReference type="EMBL" id="KAJ5460201.1"/>
    </source>
</evidence>
<dbReference type="InterPro" id="IPR041698">
    <property type="entry name" value="Methyltransf_25"/>
</dbReference>
<dbReference type="SUPFAM" id="SSF56059">
    <property type="entry name" value="Glutathione synthetase ATP-binding domain-like"/>
    <property type="match status" value="1"/>
</dbReference>
<gene>
    <name evidence="2" type="ORF">N7458_001753</name>
</gene>
<dbReference type="Gene3D" id="3.40.50.150">
    <property type="entry name" value="Vaccinia Virus protein VP39"/>
    <property type="match status" value="1"/>
</dbReference>
<dbReference type="InterPro" id="IPR029063">
    <property type="entry name" value="SAM-dependent_MTases_sf"/>
</dbReference>
<dbReference type="Gene3D" id="3.30.470.20">
    <property type="entry name" value="ATP-grasp fold, B domain"/>
    <property type="match status" value="1"/>
</dbReference>
<reference evidence="2" key="2">
    <citation type="journal article" date="2023" name="IMA Fungus">
        <title>Comparative genomic study of the Penicillium genus elucidates a diverse pangenome and 15 lateral gene transfer events.</title>
        <authorList>
            <person name="Petersen C."/>
            <person name="Sorensen T."/>
            <person name="Nielsen M.R."/>
            <person name="Sondergaard T.E."/>
            <person name="Sorensen J.L."/>
            <person name="Fitzpatrick D.A."/>
            <person name="Frisvad J.C."/>
            <person name="Nielsen K.L."/>
        </authorList>
    </citation>
    <scope>NUCLEOTIDE SEQUENCE</scope>
    <source>
        <strain evidence="2">IBT 16125</strain>
    </source>
</reference>
<dbReference type="AlphaFoldDB" id="A0AAD6CBF9"/>
<keyword evidence="3" id="KW-1185">Reference proteome</keyword>
<dbReference type="GeneID" id="81595379"/>
<comment type="caution">
    <text evidence="2">The sequence shown here is derived from an EMBL/GenBank/DDBJ whole genome shotgun (WGS) entry which is preliminary data.</text>
</comment>
<feature type="domain" description="Methyltransferase" evidence="1">
    <location>
        <begin position="383"/>
        <end position="473"/>
    </location>
</feature>
<proteinExistence type="predicted"/>